<sequence length="471" mass="49706">MSEDFRSAQELHRAYAAGELSPVEELERTLARTEDLQPVLNAMSRMDTDTAREQARQAEQRWRGGSARGPLDGVPITVKDNVPVAGRIARAGSRGTPDTPGRVNGPVVDRLLEAGAVIVGATTMPDWGCKGVGDSPLWGTTRNPWDRSLTPGGSSSGAAAGVAAGMTPWSIGSDGAGSIRMPAGFCGLAGIKPTYGRVAMLPGSAFGSLSHQGPLARTVGDLAILLDAIAQPDDRDGMSWPGPGFQVPSGDGSLDGLRVAVDIDWGPYPAAPELRAAVQQTADRLAARGAWVEPVPVDVTGARETLDLLWETGCAAVIDHAGPERRELFDETMRYFADRAAGHTAIQYADAMASRTLLAGRLAALHRDWDVLLTPVTTTPAFEVDTDIPAGSGMESWLDWAPYTYPFNLTGQPAMTVPAGVDERNRPLAIQLVGPRFADQRLLAVAAAIEAETGGFVGLSDGGRRLDLEGR</sequence>
<dbReference type="EMBL" id="NMVO01000003">
    <property type="protein sequence ID" value="OYO16441.1"/>
    <property type="molecule type" value="Genomic_DNA"/>
</dbReference>
<feature type="domain" description="Amidase" evidence="2">
    <location>
        <begin position="26"/>
        <end position="443"/>
    </location>
</feature>
<comment type="similarity">
    <text evidence="1">Belongs to the amidase family.</text>
</comment>
<evidence type="ECO:0000313" key="3">
    <source>
        <dbReference type="EMBL" id="OYO16441.1"/>
    </source>
</evidence>
<gene>
    <name evidence="3" type="ORF">CGZ94_04475</name>
</gene>
<evidence type="ECO:0000256" key="1">
    <source>
        <dbReference type="ARBA" id="ARBA00009199"/>
    </source>
</evidence>
<keyword evidence="4" id="KW-1185">Reference proteome</keyword>
<dbReference type="InterPro" id="IPR023631">
    <property type="entry name" value="Amidase_dom"/>
</dbReference>
<dbReference type="InterPro" id="IPR020556">
    <property type="entry name" value="Amidase_CS"/>
</dbReference>
<dbReference type="PANTHER" id="PTHR11895:SF7">
    <property type="entry name" value="GLUTAMYL-TRNA(GLN) AMIDOTRANSFERASE SUBUNIT A, MITOCHONDRIAL"/>
    <property type="match status" value="1"/>
</dbReference>
<name>A0A255GLK2_9ACTN</name>
<organism evidence="3 4">
    <name type="scientific">Enemella evansiae</name>
    <dbReference type="NCBI Taxonomy" id="2016499"/>
    <lineage>
        <taxon>Bacteria</taxon>
        <taxon>Bacillati</taxon>
        <taxon>Actinomycetota</taxon>
        <taxon>Actinomycetes</taxon>
        <taxon>Propionibacteriales</taxon>
        <taxon>Propionibacteriaceae</taxon>
        <taxon>Enemella</taxon>
    </lineage>
</organism>
<dbReference type="GO" id="GO:0003824">
    <property type="term" value="F:catalytic activity"/>
    <property type="evidence" value="ECO:0007669"/>
    <property type="project" value="InterPro"/>
</dbReference>
<accession>A0A255GLK2</accession>
<dbReference type="Gene3D" id="3.90.1300.10">
    <property type="entry name" value="Amidase signature (AS) domain"/>
    <property type="match status" value="1"/>
</dbReference>
<dbReference type="InterPro" id="IPR000120">
    <property type="entry name" value="Amidase"/>
</dbReference>
<evidence type="ECO:0000313" key="4">
    <source>
        <dbReference type="Proteomes" id="UP000215896"/>
    </source>
</evidence>
<dbReference type="InterPro" id="IPR036928">
    <property type="entry name" value="AS_sf"/>
</dbReference>
<dbReference type="AlphaFoldDB" id="A0A255GLK2"/>
<dbReference type="Pfam" id="PF01425">
    <property type="entry name" value="Amidase"/>
    <property type="match status" value="1"/>
</dbReference>
<dbReference type="RefSeq" id="WP_094404884.1">
    <property type="nucleotide sequence ID" value="NZ_NMVO01000003.1"/>
</dbReference>
<proteinExistence type="inferred from homology"/>
<dbReference type="OrthoDB" id="9811471at2"/>
<comment type="caution">
    <text evidence="3">The sequence shown here is derived from an EMBL/GenBank/DDBJ whole genome shotgun (WGS) entry which is preliminary data.</text>
</comment>
<dbReference type="PROSITE" id="PS00571">
    <property type="entry name" value="AMIDASES"/>
    <property type="match status" value="1"/>
</dbReference>
<dbReference type="Proteomes" id="UP000215896">
    <property type="component" value="Unassembled WGS sequence"/>
</dbReference>
<dbReference type="SUPFAM" id="SSF75304">
    <property type="entry name" value="Amidase signature (AS) enzymes"/>
    <property type="match status" value="1"/>
</dbReference>
<reference evidence="3 4" key="1">
    <citation type="submission" date="2017-07" db="EMBL/GenBank/DDBJ databases">
        <title>Draft whole genome sequences of clinical Proprionibacteriaceae strains.</title>
        <authorList>
            <person name="Bernier A.-M."/>
            <person name="Bernard K."/>
            <person name="Domingo M.-C."/>
        </authorList>
    </citation>
    <scope>NUCLEOTIDE SEQUENCE [LARGE SCALE GENOMIC DNA]</scope>
    <source>
        <strain evidence="3 4">NML 030167</strain>
    </source>
</reference>
<dbReference type="PANTHER" id="PTHR11895">
    <property type="entry name" value="TRANSAMIDASE"/>
    <property type="match status" value="1"/>
</dbReference>
<evidence type="ECO:0000259" key="2">
    <source>
        <dbReference type="Pfam" id="PF01425"/>
    </source>
</evidence>
<protein>
    <submittedName>
        <fullName evidence="3">Amidase</fullName>
    </submittedName>
</protein>